<reference evidence="1" key="2">
    <citation type="submission" date="2025-09" db="UniProtKB">
        <authorList>
            <consortium name="Ensembl"/>
        </authorList>
    </citation>
    <scope>IDENTIFICATION</scope>
</reference>
<keyword evidence="2" id="KW-1185">Reference proteome</keyword>
<protein>
    <submittedName>
        <fullName evidence="1">Uncharacterized protein</fullName>
    </submittedName>
</protein>
<name>A0A8C0BBF8_9AVES</name>
<reference evidence="1" key="1">
    <citation type="submission" date="2025-08" db="UniProtKB">
        <authorList>
            <consortium name="Ensembl"/>
        </authorList>
    </citation>
    <scope>IDENTIFICATION</scope>
</reference>
<proteinExistence type="predicted"/>
<evidence type="ECO:0000313" key="1">
    <source>
        <dbReference type="Ensembl" id="ENSBJAP00000014679.1"/>
    </source>
</evidence>
<dbReference type="AlphaFoldDB" id="A0A8C0BBF8"/>
<organism evidence="1 2">
    <name type="scientific">Buteo japonicus</name>
    <dbReference type="NCBI Taxonomy" id="224669"/>
    <lineage>
        <taxon>Eukaryota</taxon>
        <taxon>Metazoa</taxon>
        <taxon>Chordata</taxon>
        <taxon>Craniata</taxon>
        <taxon>Vertebrata</taxon>
        <taxon>Euteleostomi</taxon>
        <taxon>Archelosauria</taxon>
        <taxon>Archosauria</taxon>
        <taxon>Dinosauria</taxon>
        <taxon>Saurischia</taxon>
        <taxon>Theropoda</taxon>
        <taxon>Coelurosauria</taxon>
        <taxon>Aves</taxon>
        <taxon>Neognathae</taxon>
        <taxon>Neoaves</taxon>
        <taxon>Telluraves</taxon>
        <taxon>Accipitrimorphae</taxon>
        <taxon>Accipitriformes</taxon>
        <taxon>Accipitridae</taxon>
        <taxon>Accipitrinae</taxon>
        <taxon>Buteo</taxon>
    </lineage>
</organism>
<evidence type="ECO:0000313" key="2">
    <source>
        <dbReference type="Proteomes" id="UP000694555"/>
    </source>
</evidence>
<accession>A0A8C0BBF8</accession>
<dbReference type="Proteomes" id="UP000694555">
    <property type="component" value="Unplaced"/>
</dbReference>
<sequence>MLAAPSHPPRFLCLAIRSTWGGREGQCLGRSWGSLAAGGPILLPQPSLLCRHQDFSCVPWPLAGSALQEVAAAVPSPWRFGSVTASGHDAGAQGQAGTMPWPVRPRDPLAPVLLWQTDPLLSAGKKPHP</sequence>
<dbReference type="Ensembl" id="ENSBJAT00000015077.1">
    <property type="protein sequence ID" value="ENSBJAP00000014679.1"/>
    <property type="gene ID" value="ENSBJAG00000009738.1"/>
</dbReference>